<evidence type="ECO:0000313" key="2">
    <source>
        <dbReference type="Proteomes" id="UP000793456"/>
    </source>
</evidence>
<organism evidence="1 2">
    <name type="scientific">Larimichthys crocea</name>
    <name type="common">Large yellow croaker</name>
    <name type="synonym">Pseudosciaena crocea</name>
    <dbReference type="NCBI Taxonomy" id="215358"/>
    <lineage>
        <taxon>Eukaryota</taxon>
        <taxon>Metazoa</taxon>
        <taxon>Chordata</taxon>
        <taxon>Craniata</taxon>
        <taxon>Vertebrata</taxon>
        <taxon>Euteleostomi</taxon>
        <taxon>Actinopterygii</taxon>
        <taxon>Neopterygii</taxon>
        <taxon>Teleostei</taxon>
        <taxon>Neoteleostei</taxon>
        <taxon>Acanthomorphata</taxon>
        <taxon>Eupercaria</taxon>
        <taxon>Sciaenidae</taxon>
        <taxon>Larimichthys</taxon>
    </lineage>
</organism>
<evidence type="ECO:0000313" key="1">
    <source>
        <dbReference type="EMBL" id="TMS04105.1"/>
    </source>
</evidence>
<dbReference type="Proteomes" id="UP000793456">
    <property type="component" value="Chromosome XXII"/>
</dbReference>
<proteinExistence type="predicted"/>
<dbReference type="EMBL" id="CM011695">
    <property type="protein sequence ID" value="TMS04105.1"/>
    <property type="molecule type" value="Genomic_DNA"/>
</dbReference>
<name>A0ACD3QA92_LARCR</name>
<sequence>MKMKLLALIFLFQTYGQSLGQNGSRPNIVMVMTDAFDGRLTFDPGSKVVKLPYVNYLRELGTTFLNAYTNSPICCPSRAAMWSGQFVHLTQSWNNYKCLHANATTWMDLLEANGYVTKMMGKLDYTSGSHSVSNRIEAWTRDVQFLLRQEGRPVTQLVGNMSTVRIMRKDWENTDKAAQWIHQRAASSQQPFALYLGLNLPHPYKTESLGPTAGGSTFLTSPYWLKKVSSELITLPKWLPMAAMHPVDYYSTFTKNCSGDFTEEEVRSIRAFYYAMCAEADAMLGQVISALRETGLLNNTVVIFTADHGELAMEHRQFYKMSMFEGSSHVPLLIMGPGLTSGLQVNQLASLVDLYPTVLDVAGVSAAGPVSGHSLVPLLSKARAFSKKRRPDWVLSEYHGCNVNASTYMLRRGRWKYIAYADGQSVPPQLFDITLDKDELHNVVLKFPDVQARLDKLLRSIVDYPRVSTTVHLYNKKSFADWQNSLGTNYSQAWLLFFHFRCHATAAEQVFNVNNHLKMSSKEVKSALKSAREAIKNKEFKEALKHCKAVLKLEKNNYNAWVFIGLAAGELDQPDQAQTAYKKAVELEPEQLLAWQGLANLYEKIDQWDFKVELPNVYQKLVELYASSDKNKCYEMIKKLSDIYQSDKEYLKLAKIWLQLLQLKEEEAVDKKELLQLWQQMTKLLSDCLGEEEPDNETQQHLITAFEKAMVLMDPVPGEEHKKVSADYVKCLSKLPQEEAKLKEACESMLSLYPNQSYPLEVLCSHYLKTGVQNEDAFSCFSKLLNLVPDSGLGHLGLGTKALQEGRYKDAIKDLAQGLKKMSSATGWYSLAEAQFKMHRYSDSAISCSQGLTVCVSGEKDLRVKLLKLRLEALVGSGGEKAADQALEAFSQIPDADKDPALVALKGRAYLNKGEADQALKVSSELVASYPHMAQGFVLRGQTQLAQGQQQLAEESFLNAVSQSPDSGEYYFLLGQLYWDMGEETRKDRSKAHTHLLKAAKLDPNLGCAFRYLGHYYREVANDRGRARGCYKKAFELDNDDAESGAASVDLCMEHGDMDAALATLQSVIEKATPGSAKWAWMRRGLYHLKVGEHQQATADLQAALRADPEDWVCWECLGEAYLNRRSFTAALKAFGKAHQLQPSSIYSVYQAAAIKQTLGKFKEAVAEYLQITAKQDYVPALKGLGECQLSLAKSLMEDCRDGSAVDLIQQAIQNLFRAVELRPDLSCLWKLLGDACTAVRTVSPNRAQVVVPALLAGLDPNTQSHMLNQAQTLKVGERCYVRALKLMSEVPSLWYDLGLNYYHQSNLPCPAEADQNSSSLLLEKAQECLKKAIMMESGNYSYWNALGVISMSKGLENFALAQHCFIKSIQVETNNVVAWTNLGTLYLKKDNIELAHEAFKIAQSLEPLYVNCWIGQALIAERVGSYDTMDLFRHTTELSTHMEGVKGYAYWVCSTLLDKSNRDSELYRYNIVQMNAISAAQVALSKYTERIQSDPDAFIMLGYLNEHLQLKRQALQAYQRAVELLQSMSSAEELAFALGSYGRALCTSGQWDEAVRVYTATPLQELSDLTGLALAYCRARLIPESISAYERALAVASSEKEKAYILTALALLQHRQGNLDSAKTLLFKCSMLKEPISESLLCLCALGLVHSDATLAAAALTELLKQGSASGDVIEQRCLLTCALLALQGNYSAVQREASRAVHSNPGNPSLWALLSRLIPQYYPKKANGGAVAGHVACLSSMTQGKRALLYSGVNQLASGRHSGEDSHKNALKTMQRAVLLCPDDPATWAGLMAACHTENTSCYLSGSAPCRQGLEHILMSVVSDKVRIAEEIERPLAQTLEAWVLQQAVSGLMLGGQLEQAEALCSQVLNVSPEHPAVLLSLRQVQCQRLLVASGGTVLPDSVLEQLNNTVMVNPTNLGAWHWLAEVYRSQGLLVQAVMAYRQSLQVASQLGMHSSQVASLLRLALLALGPCMARVPGNDWADLIQEATTEVLKLGSSPTALLFQALLQFVTKMAARETRRLLERLIYVPSQDFPVTVVQVASWYLLRHLHAKNDQELIDVLLQHAKVNGDQRLLKFHSLLASSS</sequence>
<protein>
    <submittedName>
        <fullName evidence="1">Uncharacterized protein</fullName>
    </submittedName>
</protein>
<accession>A0ACD3QA92</accession>
<gene>
    <name evidence="1" type="ORF">E3U43_000994</name>
</gene>
<comment type="caution">
    <text evidence="1">The sequence shown here is derived from an EMBL/GenBank/DDBJ whole genome shotgun (WGS) entry which is preliminary data.</text>
</comment>
<keyword evidence="2" id="KW-1185">Reference proteome</keyword>
<reference evidence="1" key="1">
    <citation type="submission" date="2018-11" db="EMBL/GenBank/DDBJ databases">
        <title>The sequence and de novo assembly of Larimichthys crocea genome using PacBio and Hi-C technologies.</title>
        <authorList>
            <person name="Xu P."/>
            <person name="Chen B."/>
            <person name="Zhou Z."/>
            <person name="Ke Q."/>
            <person name="Wu Y."/>
            <person name="Bai H."/>
            <person name="Pu F."/>
        </authorList>
    </citation>
    <scope>NUCLEOTIDE SEQUENCE</scope>
    <source>
        <tissue evidence="1">Muscle</tissue>
    </source>
</reference>